<accession>A0A6G1VRJ1</accession>
<dbReference type="Proteomes" id="UP000477980">
    <property type="component" value="Unassembled WGS sequence"/>
</dbReference>
<dbReference type="PANTHER" id="PTHR12526:SF628">
    <property type="entry name" value="MANNOSYLGLUCOSYLGLYCERATE SYNTHASE"/>
    <property type="match status" value="1"/>
</dbReference>
<feature type="domain" description="Glycosyl transferase family 1" evidence="1">
    <location>
        <begin position="200"/>
        <end position="344"/>
    </location>
</feature>
<sequence length="393" mass="45733">MNILFLQRSIAGFGGVMVVTNTLAKKMIEEGHNVSQVVFLQPNEYAISQMDKRIHQYVIGSLNFSSENIKSFKKVLVKEKVDIIINQWGLNLQMGRLLKKVIKGTGIKVISVYHNQPDKNGRIVNIENQLKCDISKAKRAVKLIEILTFKILTLYSFRYIYRISDLFMVLSDRFIPIFKKVSWMNNPKKLISQTNPLTIDNKEFVYDFNKKKMQIIYVGRLDETQKCVSRILAIWRELCGVLQNWNLKLVGDGPDRKLYEQYIDKNGLKNISIEGFCNPLEYYKESSILLLTSDFEGFPLVLAEAMSFGVIPIVYGSYEAIYDIIDDNNGFIIRAQNEDELRSEFIDHILLLAHNKVLRQEMALHAIEQAMNYSIDYVYKKWNYYLNVLFKKK</sequence>
<dbReference type="EMBL" id="VZAH01000120">
    <property type="protein sequence ID" value="MQP15261.1"/>
    <property type="molecule type" value="Genomic_DNA"/>
</dbReference>
<comment type="caution">
    <text evidence="2">The sequence shown here is derived from an EMBL/GenBank/DDBJ whole genome shotgun (WGS) entry which is preliminary data.</text>
</comment>
<dbReference type="Gene3D" id="3.40.50.2000">
    <property type="entry name" value="Glycogen Phosphorylase B"/>
    <property type="match status" value="2"/>
</dbReference>
<dbReference type="SUPFAM" id="SSF53756">
    <property type="entry name" value="UDP-Glycosyltransferase/glycogen phosphorylase"/>
    <property type="match status" value="1"/>
</dbReference>
<keyword evidence="2" id="KW-0808">Transferase</keyword>
<dbReference type="OrthoDB" id="9811239at2"/>
<dbReference type="GO" id="GO:0016757">
    <property type="term" value="F:glycosyltransferase activity"/>
    <property type="evidence" value="ECO:0007669"/>
    <property type="project" value="InterPro"/>
</dbReference>
<proteinExistence type="predicted"/>
<dbReference type="Pfam" id="PF00534">
    <property type="entry name" value="Glycos_transf_1"/>
    <property type="match status" value="1"/>
</dbReference>
<reference evidence="2 3" key="1">
    <citation type="submission" date="2019-09" db="EMBL/GenBank/DDBJ databases">
        <title>Distinct polysaccharide growth profiles of human intestinal Prevotella copri isolates.</title>
        <authorList>
            <person name="Fehlner-Peach H."/>
            <person name="Magnabosco C."/>
            <person name="Raghavan V."/>
            <person name="Scher J.U."/>
            <person name="Tett A."/>
            <person name="Cox L.M."/>
            <person name="Gottsegen C."/>
            <person name="Watters A."/>
            <person name="Wiltshire- Gordon J.D."/>
            <person name="Segata N."/>
            <person name="Bonneau R."/>
            <person name="Littman D.R."/>
        </authorList>
    </citation>
    <scope>NUCLEOTIDE SEQUENCE [LARGE SCALE GENOMIC DNA]</scope>
    <source>
        <strain evidence="3">iAA917</strain>
    </source>
</reference>
<name>A0A6G1VRJ1_9BACT</name>
<dbReference type="PANTHER" id="PTHR12526">
    <property type="entry name" value="GLYCOSYLTRANSFERASE"/>
    <property type="match status" value="1"/>
</dbReference>
<evidence type="ECO:0000313" key="2">
    <source>
        <dbReference type="EMBL" id="MQP15261.1"/>
    </source>
</evidence>
<evidence type="ECO:0000259" key="1">
    <source>
        <dbReference type="Pfam" id="PF00534"/>
    </source>
</evidence>
<gene>
    <name evidence="2" type="ORF">F7D25_12760</name>
</gene>
<dbReference type="RefSeq" id="WP_153090846.1">
    <property type="nucleotide sequence ID" value="NZ_VZAH01000120.1"/>
</dbReference>
<protein>
    <submittedName>
        <fullName evidence="2">Glycosyltransferase family 4 protein</fullName>
    </submittedName>
</protein>
<organism evidence="2 3">
    <name type="scientific">Segatella copri</name>
    <dbReference type="NCBI Taxonomy" id="165179"/>
    <lineage>
        <taxon>Bacteria</taxon>
        <taxon>Pseudomonadati</taxon>
        <taxon>Bacteroidota</taxon>
        <taxon>Bacteroidia</taxon>
        <taxon>Bacteroidales</taxon>
        <taxon>Prevotellaceae</taxon>
        <taxon>Segatella</taxon>
    </lineage>
</organism>
<dbReference type="InterPro" id="IPR001296">
    <property type="entry name" value="Glyco_trans_1"/>
</dbReference>
<evidence type="ECO:0000313" key="3">
    <source>
        <dbReference type="Proteomes" id="UP000477980"/>
    </source>
</evidence>
<dbReference type="AlphaFoldDB" id="A0A6G1VRJ1"/>